<evidence type="ECO:0000313" key="2">
    <source>
        <dbReference type="Proteomes" id="UP001218218"/>
    </source>
</evidence>
<organism evidence="1 2">
    <name type="scientific">Mycena albidolilacea</name>
    <dbReference type="NCBI Taxonomy" id="1033008"/>
    <lineage>
        <taxon>Eukaryota</taxon>
        <taxon>Fungi</taxon>
        <taxon>Dikarya</taxon>
        <taxon>Basidiomycota</taxon>
        <taxon>Agaricomycotina</taxon>
        <taxon>Agaricomycetes</taxon>
        <taxon>Agaricomycetidae</taxon>
        <taxon>Agaricales</taxon>
        <taxon>Marasmiineae</taxon>
        <taxon>Mycenaceae</taxon>
        <taxon>Mycena</taxon>
    </lineage>
</organism>
<accession>A0AAD7EEL0</accession>
<proteinExistence type="predicted"/>
<sequence length="305" mass="34453">MNDGRCVEGQREGGTCTQKGMMVIGRRRRSQWLCSPSDVTGPNNTPAEAEEYGENTERFSVEEELGRVRGMGITEWTMSRCDSETWRWREESGIENDSLNGVNAAGQILYGADIGHEPQSSDTSKLMRICHSDGGGRQTLGNNLSCRPSGLHTEKRKDADYRVNNTQRFATNFQSASGHLHPAAEREIDAACVMDSRLQEMGVALIESTRWKVKPEWEPLYWPEDEDCAYELEVALDTVWMGRPVEVREGMSQHAPPTRNYVEEALRGIINRREDERGVGVWGHRPAQTLVKVEITRAEIDGKRR</sequence>
<dbReference type="EMBL" id="JARIHO010000058">
    <property type="protein sequence ID" value="KAJ7318305.1"/>
    <property type="molecule type" value="Genomic_DNA"/>
</dbReference>
<comment type="caution">
    <text evidence="1">The sequence shown here is derived from an EMBL/GenBank/DDBJ whole genome shotgun (WGS) entry which is preliminary data.</text>
</comment>
<evidence type="ECO:0000313" key="1">
    <source>
        <dbReference type="EMBL" id="KAJ7318305.1"/>
    </source>
</evidence>
<reference evidence="1" key="1">
    <citation type="submission" date="2023-03" db="EMBL/GenBank/DDBJ databases">
        <title>Massive genome expansion in bonnet fungi (Mycena s.s.) driven by repeated elements and novel gene families across ecological guilds.</title>
        <authorList>
            <consortium name="Lawrence Berkeley National Laboratory"/>
            <person name="Harder C.B."/>
            <person name="Miyauchi S."/>
            <person name="Viragh M."/>
            <person name="Kuo A."/>
            <person name="Thoen E."/>
            <person name="Andreopoulos B."/>
            <person name="Lu D."/>
            <person name="Skrede I."/>
            <person name="Drula E."/>
            <person name="Henrissat B."/>
            <person name="Morin E."/>
            <person name="Kohler A."/>
            <person name="Barry K."/>
            <person name="LaButti K."/>
            <person name="Morin E."/>
            <person name="Salamov A."/>
            <person name="Lipzen A."/>
            <person name="Mereny Z."/>
            <person name="Hegedus B."/>
            <person name="Baldrian P."/>
            <person name="Stursova M."/>
            <person name="Weitz H."/>
            <person name="Taylor A."/>
            <person name="Grigoriev I.V."/>
            <person name="Nagy L.G."/>
            <person name="Martin F."/>
            <person name="Kauserud H."/>
        </authorList>
    </citation>
    <scope>NUCLEOTIDE SEQUENCE</scope>
    <source>
        <strain evidence="1">CBHHK002</strain>
    </source>
</reference>
<protein>
    <submittedName>
        <fullName evidence="1">Uncharacterized protein</fullName>
    </submittedName>
</protein>
<dbReference type="AlphaFoldDB" id="A0AAD7EEL0"/>
<keyword evidence="2" id="KW-1185">Reference proteome</keyword>
<dbReference type="Proteomes" id="UP001218218">
    <property type="component" value="Unassembled WGS sequence"/>
</dbReference>
<name>A0AAD7EEL0_9AGAR</name>
<gene>
    <name evidence="1" type="ORF">DFH08DRAFT_819913</name>
</gene>